<name>A0A0B7MSY6_9FUNG</name>
<evidence type="ECO:0000313" key="2">
    <source>
        <dbReference type="EMBL" id="CEP08217.1"/>
    </source>
</evidence>
<dbReference type="AlphaFoldDB" id="A0A0B7MSY6"/>
<feature type="compositionally biased region" description="Basic and acidic residues" evidence="1">
    <location>
        <begin position="13"/>
        <end position="26"/>
    </location>
</feature>
<organism evidence="2 3">
    <name type="scientific">Parasitella parasitica</name>
    <dbReference type="NCBI Taxonomy" id="35722"/>
    <lineage>
        <taxon>Eukaryota</taxon>
        <taxon>Fungi</taxon>
        <taxon>Fungi incertae sedis</taxon>
        <taxon>Mucoromycota</taxon>
        <taxon>Mucoromycotina</taxon>
        <taxon>Mucoromycetes</taxon>
        <taxon>Mucorales</taxon>
        <taxon>Mucorineae</taxon>
        <taxon>Mucoraceae</taxon>
        <taxon>Parasitella</taxon>
    </lineage>
</organism>
<proteinExistence type="predicted"/>
<keyword evidence="3" id="KW-1185">Reference proteome</keyword>
<sequence length="112" mass="12652">MSTTNTPHSIHSPHAESRDPIMEDDHFSLRYGNPIKVIHDIKKHKLDDFEPTKEHVSGALASTIGDALTSEQKQQKPPLTKNNSSFLRDSTICSEFYHDKKGSVTEVEHKDN</sequence>
<evidence type="ECO:0000313" key="3">
    <source>
        <dbReference type="Proteomes" id="UP000054107"/>
    </source>
</evidence>
<gene>
    <name evidence="2" type="primary">PARPA_01526.1 scaffold 1359</name>
</gene>
<feature type="region of interest" description="Disordered" evidence="1">
    <location>
        <begin position="65"/>
        <end position="85"/>
    </location>
</feature>
<dbReference type="OrthoDB" id="2223220at2759"/>
<feature type="compositionally biased region" description="Polar residues" evidence="1">
    <location>
        <begin position="69"/>
        <end position="85"/>
    </location>
</feature>
<evidence type="ECO:0000256" key="1">
    <source>
        <dbReference type="SAM" id="MobiDB-lite"/>
    </source>
</evidence>
<dbReference type="EMBL" id="LN719426">
    <property type="protein sequence ID" value="CEP08217.1"/>
    <property type="molecule type" value="Genomic_DNA"/>
</dbReference>
<reference evidence="2 3" key="1">
    <citation type="submission" date="2014-09" db="EMBL/GenBank/DDBJ databases">
        <authorList>
            <person name="Ellenberger Sabrina"/>
        </authorList>
    </citation>
    <scope>NUCLEOTIDE SEQUENCE [LARGE SCALE GENOMIC DNA]</scope>
    <source>
        <strain evidence="2 3">CBS 412.66</strain>
    </source>
</reference>
<accession>A0A0B7MSY6</accession>
<dbReference type="Proteomes" id="UP000054107">
    <property type="component" value="Unassembled WGS sequence"/>
</dbReference>
<protein>
    <submittedName>
        <fullName evidence="2">Uncharacterized protein</fullName>
    </submittedName>
</protein>
<feature type="region of interest" description="Disordered" evidence="1">
    <location>
        <begin position="1"/>
        <end position="26"/>
    </location>
</feature>